<dbReference type="PANTHER" id="PTHR30483">
    <property type="entry name" value="LEUCINE-SPECIFIC-BINDING PROTEIN"/>
    <property type="match status" value="1"/>
</dbReference>
<feature type="signal peptide" evidence="3">
    <location>
        <begin position="1"/>
        <end position="25"/>
    </location>
</feature>
<dbReference type="STRING" id="206506.AAV32_10845"/>
<dbReference type="InterPro" id="IPR028081">
    <property type="entry name" value="Leu-bd"/>
</dbReference>
<comment type="similarity">
    <text evidence="1">Belongs to the leucine-binding protein family.</text>
</comment>
<proteinExistence type="inferred from homology"/>
<dbReference type="RefSeq" id="WP_068371653.1">
    <property type="nucleotide sequence ID" value="NZ_CP033936.1"/>
</dbReference>
<dbReference type="PANTHER" id="PTHR30483:SF38">
    <property type="entry name" value="BLR7848 PROTEIN"/>
    <property type="match status" value="1"/>
</dbReference>
<name>A0A171KR48_9BURK</name>
<evidence type="ECO:0000313" key="5">
    <source>
        <dbReference type="EMBL" id="KKO71365.1"/>
    </source>
</evidence>
<accession>A0A171KR48</accession>
<dbReference type="EMBL" id="LBNE01000007">
    <property type="protein sequence ID" value="KKO71365.1"/>
    <property type="molecule type" value="Genomic_DNA"/>
</dbReference>
<reference evidence="5 6" key="1">
    <citation type="submission" date="2015-04" db="EMBL/GenBank/DDBJ databases">
        <title>Genome sequence of Kerstersia gyiorum CG1.</title>
        <authorList>
            <person name="Greninger A.L."/>
            <person name="Kozyreva V."/>
            <person name="Chaturvedi V."/>
        </authorList>
    </citation>
    <scope>NUCLEOTIDE SEQUENCE [LARGE SCALE GENOMIC DNA]</scope>
    <source>
        <strain evidence="5 6">CG1</strain>
    </source>
</reference>
<feature type="domain" description="Leucine-binding protein" evidence="4">
    <location>
        <begin position="27"/>
        <end position="359"/>
    </location>
</feature>
<dbReference type="Proteomes" id="UP000078084">
    <property type="component" value="Unassembled WGS sequence"/>
</dbReference>
<dbReference type="OrthoDB" id="5290698at2"/>
<evidence type="ECO:0000259" key="4">
    <source>
        <dbReference type="Pfam" id="PF13458"/>
    </source>
</evidence>
<gene>
    <name evidence="5" type="ORF">AAV32_10845</name>
</gene>
<dbReference type="AlphaFoldDB" id="A0A171KR48"/>
<feature type="chain" id="PRO_5007908614" evidence="3">
    <location>
        <begin position="26"/>
        <end position="383"/>
    </location>
</feature>
<evidence type="ECO:0000256" key="2">
    <source>
        <dbReference type="ARBA" id="ARBA00022729"/>
    </source>
</evidence>
<organism evidence="5 6">
    <name type="scientific">Kerstersia gyiorum</name>
    <dbReference type="NCBI Taxonomy" id="206506"/>
    <lineage>
        <taxon>Bacteria</taxon>
        <taxon>Pseudomonadati</taxon>
        <taxon>Pseudomonadota</taxon>
        <taxon>Betaproteobacteria</taxon>
        <taxon>Burkholderiales</taxon>
        <taxon>Alcaligenaceae</taxon>
        <taxon>Kerstersia</taxon>
    </lineage>
</organism>
<sequence>MLKTQFRATAWLAACASAIALPAAADVTIGVVLPLTGPTSALGLQVQNGIKLWPDEIAGEKLKVIVMDDATDPTVAIRNTRRLVTEDKVDVIVGSAATPIALAMVDVALESKTPQLAVSPPPIPPGKETWTFRLAPSSATIAEAMFDHMQRQGIKTLGFLGYTDAYGESWLQDVSKMAADHGIALSAVERFQRTDNSVTGQSLKLVAANPDAVLIVASGSGAAMPHRAMVERGYKGKLYQTHAAASRDLLRVGGKALEGAYVLSGPAVVAEQLPADFPSKQAAMDYVQQYEAKYGPGTRNQFAAHAYDIQELLKHVIPMALQSAKPGTPEFRAALRDALEAMPELPVSQGMLDYTPSDHWGFSPKSTVVLKVVNGDWQLEPKD</sequence>
<dbReference type="Gene3D" id="3.40.50.2300">
    <property type="match status" value="2"/>
</dbReference>
<dbReference type="InterPro" id="IPR028082">
    <property type="entry name" value="Peripla_BP_I"/>
</dbReference>
<keyword evidence="6" id="KW-1185">Reference proteome</keyword>
<dbReference type="InterPro" id="IPR051010">
    <property type="entry name" value="BCAA_transport"/>
</dbReference>
<dbReference type="SUPFAM" id="SSF53822">
    <property type="entry name" value="Periplasmic binding protein-like I"/>
    <property type="match status" value="1"/>
</dbReference>
<dbReference type="Pfam" id="PF13458">
    <property type="entry name" value="Peripla_BP_6"/>
    <property type="match status" value="1"/>
</dbReference>
<keyword evidence="2 3" id="KW-0732">Signal</keyword>
<comment type="caution">
    <text evidence="5">The sequence shown here is derived from an EMBL/GenBank/DDBJ whole genome shotgun (WGS) entry which is preliminary data.</text>
</comment>
<protein>
    <submittedName>
        <fullName evidence="5">Branched-chain amino acid ABC transporter substrate-binding protein</fullName>
    </submittedName>
</protein>
<evidence type="ECO:0000256" key="1">
    <source>
        <dbReference type="ARBA" id="ARBA00010062"/>
    </source>
</evidence>
<dbReference type="CDD" id="cd06333">
    <property type="entry name" value="PBP1_ABC_RPA1789-like"/>
    <property type="match status" value="1"/>
</dbReference>
<evidence type="ECO:0000256" key="3">
    <source>
        <dbReference type="SAM" id="SignalP"/>
    </source>
</evidence>
<evidence type="ECO:0000313" key="6">
    <source>
        <dbReference type="Proteomes" id="UP000078084"/>
    </source>
</evidence>